<feature type="region of interest" description="Disordered" evidence="1">
    <location>
        <begin position="1"/>
        <end position="35"/>
    </location>
</feature>
<evidence type="ECO:0000313" key="2">
    <source>
        <dbReference type="EMBL" id="CZT41662.1"/>
    </source>
</evidence>
<accession>A0A1E1LXS4</accession>
<gene>
    <name evidence="2" type="ORF">RSE6_01422</name>
</gene>
<dbReference type="EMBL" id="FJVC01000040">
    <property type="protein sequence ID" value="CZT41662.1"/>
    <property type="molecule type" value="Genomic_DNA"/>
</dbReference>
<reference evidence="3" key="1">
    <citation type="submission" date="2016-03" db="EMBL/GenBank/DDBJ databases">
        <authorList>
            <person name="Guldener U."/>
        </authorList>
    </citation>
    <scope>NUCLEOTIDE SEQUENCE [LARGE SCALE GENOMIC DNA]</scope>
</reference>
<sequence>MSSERGSSTQDSYNPNIGVQKHARAELKPQKPGPRLKCSFCRDNKKACEPAECIWPGENCQGCEKLGLLCSEPSEKPLGRRRKRKASQLDLDPDAPRSSLTPGEMTGTFKNSEEYVDCLSGRQILMLISSQGKFTGFCEVLNAALKTLKRLKIKWTQIFDRSRSYSYHNDYEAGDESDDDQFDDEGANIRLLIHNFPLWVEEELSKNNFSSFPKTLLQNRILFLEFSNIDLYNPLRFLEGHHKDCLGRVFIQQRLDRLGFVEFSCYEAPDIQAHDSLGRTLLHTICQELNPTVSHLRFYLQTSRKEVAMKLNCKSIFGQQALHYAVAT</sequence>
<feature type="compositionally biased region" description="Polar residues" evidence="1">
    <location>
        <begin position="1"/>
        <end position="17"/>
    </location>
</feature>
<protein>
    <recommendedName>
        <fullName evidence="4">Zn(2)-C6 fungal-type domain-containing protein</fullName>
    </recommendedName>
</protein>
<feature type="region of interest" description="Disordered" evidence="1">
    <location>
        <begin position="76"/>
        <end position="108"/>
    </location>
</feature>
<dbReference type="AlphaFoldDB" id="A0A1E1LXS4"/>
<evidence type="ECO:0008006" key="4">
    <source>
        <dbReference type="Google" id="ProtNLM"/>
    </source>
</evidence>
<name>A0A1E1LXS4_RHYSE</name>
<evidence type="ECO:0000256" key="1">
    <source>
        <dbReference type="SAM" id="MobiDB-lite"/>
    </source>
</evidence>
<organism evidence="2 3">
    <name type="scientific">Rhynchosporium secalis</name>
    <name type="common">Barley scald fungus</name>
    <dbReference type="NCBI Taxonomy" id="38038"/>
    <lineage>
        <taxon>Eukaryota</taxon>
        <taxon>Fungi</taxon>
        <taxon>Dikarya</taxon>
        <taxon>Ascomycota</taxon>
        <taxon>Pezizomycotina</taxon>
        <taxon>Leotiomycetes</taxon>
        <taxon>Helotiales</taxon>
        <taxon>Ploettnerulaceae</taxon>
        <taxon>Rhynchosporium</taxon>
    </lineage>
</organism>
<evidence type="ECO:0000313" key="3">
    <source>
        <dbReference type="Proteomes" id="UP000177625"/>
    </source>
</evidence>
<proteinExistence type="predicted"/>
<keyword evidence="3" id="KW-1185">Reference proteome</keyword>
<dbReference type="Proteomes" id="UP000177625">
    <property type="component" value="Unassembled WGS sequence"/>
</dbReference>